<keyword evidence="9" id="KW-0869">Chloride channel</keyword>
<dbReference type="SUPFAM" id="SSF81340">
    <property type="entry name" value="Clc chloride channel"/>
    <property type="match status" value="1"/>
</dbReference>
<reference evidence="13 14" key="1">
    <citation type="submission" date="2019-09" db="EMBL/GenBank/DDBJ databases">
        <title>Bird 10,000 Genomes (B10K) Project - Family phase.</title>
        <authorList>
            <person name="Zhang G."/>
        </authorList>
    </citation>
    <scope>NUCLEOTIDE SEQUENCE [LARGE SCALE GENOMIC DNA]</scope>
    <source>
        <strain evidence="13">OUT-0037</strain>
        <tissue evidence="13">Liver</tissue>
    </source>
</reference>
<evidence type="ECO:0000313" key="14">
    <source>
        <dbReference type="Proteomes" id="UP000540762"/>
    </source>
</evidence>
<evidence type="ECO:0000256" key="5">
    <source>
        <dbReference type="ARBA" id="ARBA00022989"/>
    </source>
</evidence>
<keyword evidence="3 12" id="KW-0812">Transmembrane</keyword>
<comment type="subcellular location">
    <subcellularLocation>
        <location evidence="1">Membrane</location>
        <topology evidence="1">Multi-pass membrane protein</topology>
    </subcellularLocation>
</comment>
<keyword evidence="7" id="KW-0129">CBS domain</keyword>
<dbReference type="Proteomes" id="UP000540762">
    <property type="component" value="Unassembled WGS sequence"/>
</dbReference>
<dbReference type="CDD" id="cd03683">
    <property type="entry name" value="ClC_1_like"/>
    <property type="match status" value="1"/>
</dbReference>
<keyword evidence="9" id="KW-0407">Ion channel</keyword>
<feature type="transmembrane region" description="Helical" evidence="12">
    <location>
        <begin position="214"/>
        <end position="238"/>
    </location>
</feature>
<feature type="transmembrane region" description="Helical" evidence="12">
    <location>
        <begin position="339"/>
        <end position="358"/>
    </location>
</feature>
<keyword evidence="8 12" id="KW-0472">Membrane</keyword>
<evidence type="ECO:0000256" key="7">
    <source>
        <dbReference type="ARBA" id="ARBA00023122"/>
    </source>
</evidence>
<feature type="transmembrane region" description="Helical" evidence="12">
    <location>
        <begin position="460"/>
        <end position="482"/>
    </location>
</feature>
<dbReference type="InterPro" id="IPR050970">
    <property type="entry name" value="Cl_channel_volt-gated"/>
</dbReference>
<dbReference type="InterPro" id="IPR014743">
    <property type="entry name" value="Cl-channel_core"/>
</dbReference>
<evidence type="ECO:0000256" key="11">
    <source>
        <dbReference type="SAM" id="MobiDB-lite"/>
    </source>
</evidence>
<feature type="transmembrane region" description="Helical" evidence="12">
    <location>
        <begin position="66"/>
        <end position="88"/>
    </location>
</feature>
<dbReference type="PANTHER" id="PTHR45720">
    <property type="entry name" value="CHLORIDE CHANNEL PROTEIN 2"/>
    <property type="match status" value="1"/>
</dbReference>
<dbReference type="EMBL" id="VZSR01000247">
    <property type="protein sequence ID" value="NWZ34114.1"/>
    <property type="molecule type" value="Genomic_DNA"/>
</dbReference>
<accession>A0A7K7LT11</accession>
<feature type="non-terminal residue" evidence="13">
    <location>
        <position position="911"/>
    </location>
</feature>
<feature type="region of interest" description="Disordered" evidence="11">
    <location>
        <begin position="889"/>
        <end position="911"/>
    </location>
</feature>
<feature type="transmembrane region" description="Helical" evidence="12">
    <location>
        <begin position="183"/>
        <end position="202"/>
    </location>
</feature>
<organism evidence="13 14">
    <name type="scientific">Brachypodius melanocephalos</name>
    <name type="common">black-headed bulbul</name>
    <dbReference type="NCBI Taxonomy" id="3235156"/>
    <lineage>
        <taxon>Eukaryota</taxon>
        <taxon>Metazoa</taxon>
        <taxon>Chordata</taxon>
        <taxon>Craniata</taxon>
        <taxon>Vertebrata</taxon>
        <taxon>Euteleostomi</taxon>
        <taxon>Archelosauria</taxon>
        <taxon>Archosauria</taxon>
        <taxon>Dinosauria</taxon>
        <taxon>Saurischia</taxon>
        <taxon>Theropoda</taxon>
        <taxon>Coelurosauria</taxon>
        <taxon>Aves</taxon>
        <taxon>Neognathae</taxon>
        <taxon>Neoaves</taxon>
        <taxon>Telluraves</taxon>
        <taxon>Australaves</taxon>
        <taxon>Passeriformes</taxon>
        <taxon>Sylvioidea</taxon>
        <taxon>Pycnonotidae</taxon>
        <taxon>Brachypodius</taxon>
    </lineage>
</organism>
<comment type="caution">
    <text evidence="13">The sequence shown here is derived from an EMBL/GenBank/DDBJ whole genome shotgun (WGS) entry which is preliminary data.</text>
</comment>
<dbReference type="FunFam" id="1.10.3080.10:FF:000033">
    <property type="entry name" value="Chloride channel, voltage-sensitive 1"/>
    <property type="match status" value="1"/>
</dbReference>
<keyword evidence="4" id="KW-0677">Repeat</keyword>
<evidence type="ECO:0000256" key="3">
    <source>
        <dbReference type="ARBA" id="ARBA00022692"/>
    </source>
</evidence>
<keyword evidence="2" id="KW-0813">Transport</keyword>
<protein>
    <submittedName>
        <fullName evidence="13">CLCN2 protein</fullName>
    </submittedName>
</protein>
<feature type="transmembrane region" description="Helical" evidence="12">
    <location>
        <begin position="250"/>
        <end position="270"/>
    </location>
</feature>
<gene>
    <name evidence="13" type="primary">Clcn2</name>
    <name evidence="13" type="ORF">BRAATR_R00358</name>
</gene>
<dbReference type="AlphaFoldDB" id="A0A7K7LT11"/>
<feature type="non-terminal residue" evidence="13">
    <location>
        <position position="1"/>
    </location>
</feature>
<dbReference type="InterPro" id="IPR046342">
    <property type="entry name" value="CBS_dom_sf"/>
</dbReference>
<dbReference type="Gene3D" id="3.10.580.10">
    <property type="entry name" value="CBS-domain"/>
    <property type="match status" value="2"/>
</dbReference>
<evidence type="ECO:0000256" key="4">
    <source>
        <dbReference type="ARBA" id="ARBA00022737"/>
    </source>
</evidence>
<evidence type="ECO:0000313" key="13">
    <source>
        <dbReference type="EMBL" id="NWZ34114.1"/>
    </source>
</evidence>
<evidence type="ECO:0000256" key="9">
    <source>
        <dbReference type="ARBA" id="ARBA00023173"/>
    </source>
</evidence>
<sequence>MYGRYTQDLGTFAKDEAARLRLQEGDTPRPRRPSELLEYTQGRCGPCRVCALQCQRFLISKVGEDWVFLILLGLVMALVSWAMDFAIATCLQAQKWMYGGLDTNVLLQYMAWVTYPTVLITFSAGFTQILAPQAVGSGIPEMKTILRGVVLKEYLTLKTFVAKVIGLTCALGSGMPLGKEGPFVHIASMCAALLSRFLSLFGGFYENEARNIEMLAAACAVGVGCCFAAPIGGVLFSIEVTSTFFAVRNYWRGFFAATFSAFIFRVLAVWNKDEETITALFKTRFRLDFPFDLQELPAFAVIGIASGFGGALFVYLNRKIVQFMRRQKTINRFLMKKRLLFPALVTLIISTLTFPPGFGQFMAGQVPAMGWHTSPPPQGHHKLQLTPALHQLTQKDTLVTLFDNQTWAKQGISDEFEYLGILEAWHHPRSNVFVTLVVFILMKFWMSALATTIPVPCGAFMPVFVIGAAFGRLVGESMAAWFPDGIHTESNIYRIVPGGYAVVGAAALSGAVTHTVSTAVIVFELTGQISHILPVMIAVILANAVAQSLQPSLYDSIIQIKKLPYLPELGWGHHEKYNVRVEDIMVRDIRYVTLNCKYRDLQQVLHSTKMKNLPLVESAESMILLGSIERTQVGALLSNQLSPHRRLLTLRQKVLAKGCHAARHGRSSQNVMQAAGCRRQPCPGDARSPGSVPALVMPAGCPAWSKPDYSLLSSASSCHEPGPRQGQAPLFLHNTVCKEDGTCGEAVSLTCLMAPPQILEWEEQQLDQVVDFSSAKIDPAPFQLVEHTSLHKVRPHPTPDPLPRPPDPQLIPLFPQTHTIFSLLGLDHAFVTSIGRLVGMVSLKELRKAIEGSLTGKGVKVRPPLASFRDSTASTTEADTTALHQLWDRHQHHHMPREAGPGGDDDDDTPK</sequence>
<dbReference type="InterPro" id="IPR001807">
    <property type="entry name" value="ClC"/>
</dbReference>
<dbReference type="PANTHER" id="PTHR45720:SF6">
    <property type="entry name" value="CHLORIDE CHANNEL PROTEIN 2"/>
    <property type="match status" value="1"/>
</dbReference>
<proteinExistence type="predicted"/>
<keyword evidence="6" id="KW-0406">Ion transport</keyword>
<dbReference type="Gene3D" id="1.10.3080.10">
    <property type="entry name" value="Clc chloride channel"/>
    <property type="match status" value="1"/>
</dbReference>
<feature type="transmembrane region" description="Helical" evidence="12">
    <location>
        <begin position="109"/>
        <end position="131"/>
    </location>
</feature>
<keyword evidence="5 12" id="KW-1133">Transmembrane helix</keyword>
<evidence type="ECO:0000256" key="8">
    <source>
        <dbReference type="ARBA" id="ARBA00023136"/>
    </source>
</evidence>
<evidence type="ECO:0000256" key="2">
    <source>
        <dbReference type="ARBA" id="ARBA00022448"/>
    </source>
</evidence>
<evidence type="ECO:0000256" key="6">
    <source>
        <dbReference type="ARBA" id="ARBA00023065"/>
    </source>
</evidence>
<evidence type="ECO:0000256" key="10">
    <source>
        <dbReference type="ARBA" id="ARBA00023214"/>
    </source>
</evidence>
<dbReference type="SUPFAM" id="SSF54631">
    <property type="entry name" value="CBS-domain pair"/>
    <property type="match status" value="2"/>
</dbReference>
<feature type="transmembrane region" description="Helical" evidence="12">
    <location>
        <begin position="432"/>
        <end position="453"/>
    </location>
</feature>
<dbReference type="FunFam" id="1.10.3080.10:FF:000002">
    <property type="entry name" value="Chloride channel 2c"/>
    <property type="match status" value="1"/>
</dbReference>
<keyword evidence="10" id="KW-0868">Chloride</keyword>
<evidence type="ECO:0000256" key="1">
    <source>
        <dbReference type="ARBA" id="ARBA00004141"/>
    </source>
</evidence>
<dbReference type="GO" id="GO:0034707">
    <property type="term" value="C:chloride channel complex"/>
    <property type="evidence" value="ECO:0007669"/>
    <property type="project" value="UniProtKB-KW"/>
</dbReference>
<dbReference type="GO" id="GO:0005886">
    <property type="term" value="C:plasma membrane"/>
    <property type="evidence" value="ECO:0007669"/>
    <property type="project" value="TreeGrafter"/>
</dbReference>
<evidence type="ECO:0000256" key="12">
    <source>
        <dbReference type="SAM" id="Phobius"/>
    </source>
</evidence>
<name>A0A7K7LT11_9PASS</name>
<feature type="transmembrane region" description="Helical" evidence="12">
    <location>
        <begin position="296"/>
        <end position="318"/>
    </location>
</feature>
<dbReference type="PRINTS" id="PR00762">
    <property type="entry name" value="CLCHANNEL"/>
</dbReference>
<dbReference type="GO" id="GO:0005247">
    <property type="term" value="F:voltage-gated chloride channel activity"/>
    <property type="evidence" value="ECO:0007669"/>
    <property type="project" value="TreeGrafter"/>
</dbReference>
<keyword evidence="14" id="KW-1185">Reference proteome</keyword>
<dbReference type="Pfam" id="PF00654">
    <property type="entry name" value="Voltage_CLC"/>
    <property type="match status" value="1"/>
</dbReference>